<organism evidence="1 2">
    <name type="scientific">Marilutibacter penaei</name>
    <dbReference type="NCBI Taxonomy" id="2759900"/>
    <lineage>
        <taxon>Bacteria</taxon>
        <taxon>Pseudomonadati</taxon>
        <taxon>Pseudomonadota</taxon>
        <taxon>Gammaproteobacteria</taxon>
        <taxon>Lysobacterales</taxon>
        <taxon>Lysobacteraceae</taxon>
        <taxon>Marilutibacter</taxon>
    </lineage>
</organism>
<comment type="caution">
    <text evidence="1">The sequence shown here is derived from an EMBL/GenBank/DDBJ whole genome shotgun (WGS) entry which is preliminary data.</text>
</comment>
<dbReference type="Proteomes" id="UP000552587">
    <property type="component" value="Unassembled WGS sequence"/>
</dbReference>
<dbReference type="RefSeq" id="WP_182670169.1">
    <property type="nucleotide sequence ID" value="NZ_JACHTE010000009.1"/>
</dbReference>
<evidence type="ECO:0000313" key="1">
    <source>
        <dbReference type="EMBL" id="MBB1089391.1"/>
    </source>
</evidence>
<reference evidence="1 2" key="1">
    <citation type="submission" date="2020-07" db="EMBL/GenBank/DDBJ databases">
        <authorList>
            <person name="Xu S."/>
            <person name="Li A."/>
        </authorList>
    </citation>
    <scope>NUCLEOTIDE SEQUENCE [LARGE SCALE GENOMIC DNA]</scope>
    <source>
        <strain evidence="1 2">SG-8</strain>
    </source>
</reference>
<name>A0A7W3U5P0_9GAMM</name>
<dbReference type="AlphaFoldDB" id="A0A7W3U5P0"/>
<proteinExistence type="predicted"/>
<keyword evidence="2" id="KW-1185">Reference proteome</keyword>
<gene>
    <name evidence="1" type="ORF">H4F99_12975</name>
</gene>
<sequence length="216" mass="24286">MNAIVHFNDTLPLPTVLDGPTASPHRRHLIDRFDLAPAALARFNAYLNSIDPDAQGLDADRIATAARELNDRSTGTAAPRCITEQMRRATALVCMEADRDWRAANEAGETARKVIAYVRGNDDLIPDGLPRVGRLDDAIVIRTAWPLLADEVADYLDFCRIRRIEAQLRGLAPASFHMDRNDWESAGRAEMALVQHHRRVRECTYLPERAPLFRVH</sequence>
<protein>
    <recommendedName>
        <fullName evidence="3">DUF1232 domain-containing protein</fullName>
    </recommendedName>
</protein>
<evidence type="ECO:0008006" key="3">
    <source>
        <dbReference type="Google" id="ProtNLM"/>
    </source>
</evidence>
<accession>A0A7W3U5P0</accession>
<dbReference type="EMBL" id="JACHTE010000009">
    <property type="protein sequence ID" value="MBB1089391.1"/>
    <property type="molecule type" value="Genomic_DNA"/>
</dbReference>
<evidence type="ECO:0000313" key="2">
    <source>
        <dbReference type="Proteomes" id="UP000552587"/>
    </source>
</evidence>